<evidence type="ECO:0008006" key="2">
    <source>
        <dbReference type="Google" id="ProtNLM"/>
    </source>
</evidence>
<proteinExistence type="predicted"/>
<protein>
    <recommendedName>
        <fullName evidence="2">Lipoprotein</fullName>
    </recommendedName>
</protein>
<dbReference type="AlphaFoldDB" id="A0A3B0ZLY8"/>
<dbReference type="EMBL" id="UOFM01000414">
    <property type="protein sequence ID" value="VAW81646.1"/>
    <property type="molecule type" value="Genomic_DNA"/>
</dbReference>
<gene>
    <name evidence="1" type="ORF">MNBD_GAMMA14-1153</name>
</gene>
<accession>A0A3B0ZLY8</accession>
<sequence>MKKITWPVYIAIFSALITACGNPNQRLDEYMFYDGPQFRLKVVRYYRNIPFNQLGEQAVVMCQSENTKEFPSYEQQDAGWHMLGAGDAQGSKTAKEAALRIKHDYEVFDDHTLIVKMSIFNISFDACGHFINWDPGRLPQALINPREKPDSCAPDGPVDCRHYDFEGEGVPRYEQIQVAGNGQVSFTASTPTFKGVESLYIETRNNGDVWHVETAGSGKQQLKPDALRSLPVSALENGLEDVSLEDWFEAVLPARSMVIWPDVLIACGKQRCAEIRFNDSEGNSGTLYIAMHTDSAGIPGEVSFHSGVYNTGQTSRPIKSLASLRESLVSSTK</sequence>
<name>A0A3B0ZLY8_9ZZZZ</name>
<dbReference type="PROSITE" id="PS51257">
    <property type="entry name" value="PROKAR_LIPOPROTEIN"/>
    <property type="match status" value="1"/>
</dbReference>
<organism evidence="1">
    <name type="scientific">hydrothermal vent metagenome</name>
    <dbReference type="NCBI Taxonomy" id="652676"/>
    <lineage>
        <taxon>unclassified sequences</taxon>
        <taxon>metagenomes</taxon>
        <taxon>ecological metagenomes</taxon>
    </lineage>
</organism>
<evidence type="ECO:0000313" key="1">
    <source>
        <dbReference type="EMBL" id="VAW81646.1"/>
    </source>
</evidence>
<reference evidence="1" key="1">
    <citation type="submission" date="2018-06" db="EMBL/GenBank/DDBJ databases">
        <authorList>
            <person name="Zhirakovskaya E."/>
        </authorList>
    </citation>
    <scope>NUCLEOTIDE SEQUENCE</scope>
</reference>